<evidence type="ECO:0000313" key="2">
    <source>
        <dbReference type="Proteomes" id="UP000006898"/>
    </source>
</evidence>
<proteinExistence type="predicted"/>
<dbReference type="STRING" id="671143.DAMO_1092"/>
<dbReference type="HOGENOM" id="CLU_2970851_0_0_0"/>
<sequence length="58" mass="6046">MSGGCWTRSGSIPTCPIDGGAQINDSITIGRHTHLKRYPLPSAAVPCYTVNVSSQSVG</sequence>
<accession>D5MN50</accession>
<organism evidence="1 2">
    <name type="scientific">Methylomirabilis oxygeniifera</name>
    <dbReference type="NCBI Taxonomy" id="671143"/>
    <lineage>
        <taxon>Bacteria</taxon>
        <taxon>Candidatus Methylomirabilota</taxon>
        <taxon>Candidatus Methylomirabilia</taxon>
        <taxon>Candidatus Methylomirabilales</taxon>
        <taxon>Candidatus Methylomirabilaceae</taxon>
        <taxon>Candidatus Methylomirabilis</taxon>
    </lineage>
</organism>
<evidence type="ECO:0000313" key="1">
    <source>
        <dbReference type="EMBL" id="CBE68152.1"/>
    </source>
</evidence>
<name>D5MN50_METO1</name>
<dbReference type="AlphaFoldDB" id="D5MN50"/>
<dbReference type="EMBL" id="FP565575">
    <property type="protein sequence ID" value="CBE68152.1"/>
    <property type="molecule type" value="Genomic_DNA"/>
</dbReference>
<gene>
    <name evidence="1" type="ORF">DAMO_1092</name>
</gene>
<dbReference type="Proteomes" id="UP000006898">
    <property type="component" value="Chromosome"/>
</dbReference>
<dbReference type="KEGG" id="mox:DAMO_1092"/>
<reference evidence="1 2" key="1">
    <citation type="journal article" date="2010" name="Nature">
        <title>Nitrite-driven anaerobic methane oxidation by oxygenic bacteria.</title>
        <authorList>
            <person name="Ettwig K.F."/>
            <person name="Butler M.K."/>
            <person name="Le Paslier D."/>
            <person name="Pelletier E."/>
            <person name="Mangenot S."/>
            <person name="Kuypers M.M.M."/>
            <person name="Schreiber F."/>
            <person name="Dutilh B.E."/>
            <person name="Zedelius J."/>
            <person name="de Beer D."/>
            <person name="Gloerich J."/>
            <person name="Wessels H.J.C.T."/>
            <person name="van Allen T."/>
            <person name="Luesken F."/>
            <person name="Wu M."/>
            <person name="van de Pas-Schoonen K.T."/>
            <person name="Op den Camp H.J.M."/>
            <person name="Janssen-Megens E.M."/>
            <person name="Francoijs K-J."/>
            <person name="Stunnenberg H."/>
            <person name="Weissenbach J."/>
            <person name="Jetten M.S.M."/>
            <person name="Strous M."/>
        </authorList>
    </citation>
    <scope>NUCLEOTIDE SEQUENCE [LARGE SCALE GENOMIC DNA]</scope>
</reference>
<protein>
    <submittedName>
        <fullName evidence="1">Uncharacterized protein</fullName>
    </submittedName>
</protein>